<dbReference type="GO" id="GO:0016491">
    <property type="term" value="F:oxidoreductase activity"/>
    <property type="evidence" value="ECO:0007669"/>
    <property type="project" value="InterPro"/>
</dbReference>
<dbReference type="Pfam" id="PF00111">
    <property type="entry name" value="Fer2"/>
    <property type="match status" value="1"/>
</dbReference>
<dbReference type="PRINTS" id="PR00409">
    <property type="entry name" value="PHDIOXRDTASE"/>
</dbReference>
<dbReference type="PROSITE" id="PS51340">
    <property type="entry name" value="MOSC"/>
    <property type="match status" value="1"/>
</dbReference>
<dbReference type="OrthoDB" id="5390at2759"/>
<dbReference type="InterPro" id="IPR012675">
    <property type="entry name" value="Beta-grasp_dom_sf"/>
</dbReference>
<dbReference type="InterPro" id="IPR001041">
    <property type="entry name" value="2Fe-2S_ferredoxin-type"/>
</dbReference>
<dbReference type="InterPro" id="IPR052353">
    <property type="entry name" value="Benzoxazolinone_Detox_Enz"/>
</dbReference>
<dbReference type="InterPro" id="IPR017938">
    <property type="entry name" value="Riboflavin_synthase-like_b-brl"/>
</dbReference>
<gene>
    <name evidence="6" type="ORF">VHEMI08675</name>
</gene>
<dbReference type="CDD" id="cd00207">
    <property type="entry name" value="fer2"/>
    <property type="match status" value="1"/>
</dbReference>
<evidence type="ECO:0008006" key="8">
    <source>
        <dbReference type="Google" id="ProtNLM"/>
    </source>
</evidence>
<dbReference type="Gene3D" id="3.10.20.30">
    <property type="match status" value="1"/>
</dbReference>
<dbReference type="Proteomes" id="UP000039046">
    <property type="component" value="Unassembled WGS sequence"/>
</dbReference>
<dbReference type="InterPro" id="IPR036010">
    <property type="entry name" value="2Fe-2S_ferredoxin-like_sf"/>
</dbReference>
<evidence type="ECO:0000256" key="2">
    <source>
        <dbReference type="ARBA" id="ARBA00023014"/>
    </source>
</evidence>
<dbReference type="PROSITE" id="PS00197">
    <property type="entry name" value="2FE2S_FER_1"/>
    <property type="match status" value="1"/>
</dbReference>
<dbReference type="PROSITE" id="PS51384">
    <property type="entry name" value="FAD_FR"/>
    <property type="match status" value="1"/>
</dbReference>
<dbReference type="SUPFAM" id="SSF63380">
    <property type="entry name" value="Riboflavin synthase domain-like"/>
    <property type="match status" value="1"/>
</dbReference>
<feature type="domain" description="FAD-binding FR-type" evidence="5">
    <location>
        <begin position="237"/>
        <end position="344"/>
    </location>
</feature>
<dbReference type="SUPFAM" id="SSF50800">
    <property type="entry name" value="PK beta-barrel domain-like"/>
    <property type="match status" value="1"/>
</dbReference>
<dbReference type="InterPro" id="IPR006058">
    <property type="entry name" value="2Fe2S_fd_BS"/>
</dbReference>
<sequence>MIVSNPDFFSPFTTDTLLEIRTSGKQKMPHLNVMTGIDKKICREPMKVSKLGLEGDWHDLTFHGGPDKAILGYCSAHYADWKATHPSSAGKFVPGGFGENFVTAHMNERNVCIGDIISVGKEVVLQVSLPRQPCYKLNHRFAIKDFAPTTYNSSRTGWYYRVLKEGTVEMGDELKLVERGWPDWTIERVQQYLHREKDNLEMNEKLAGIDALGEESRGMFRGRVAKAKKKAAPKVEPTWRDFKVTERKMETPRIVSLTLETTDLNTSLDKELLGAHARLKLPNGLLRTYSIAGGDEAGVGMGNKFQLGIALDENSRGGSQYIHDKVKVGDILPVSNISTDFNPKFSASNHLFIVGGIGITAFLPMMEAMAGINWSVQLHYAVRSADDIPFKSRVHSFDETVIYDKSKGERMDIAKVIETRPWGSHVYVCGPTRLMKAAKAAVTAAGLAEDEVHYEAFSADNTGDPFEVEIANKGGRVLKVDGDESLLEALRREVEDLASSCEVGNCGTCKVTLKSGRVEHRGTALCSADQNDGMLACVSRGIGKIVIEV</sequence>
<dbReference type="GO" id="GO:0030151">
    <property type="term" value="F:molybdenum ion binding"/>
    <property type="evidence" value="ECO:0007669"/>
    <property type="project" value="InterPro"/>
</dbReference>
<dbReference type="SUPFAM" id="SSF54292">
    <property type="entry name" value="2Fe-2S ferredoxin-like"/>
    <property type="match status" value="1"/>
</dbReference>
<dbReference type="GO" id="GO:0030170">
    <property type="term" value="F:pyridoxal phosphate binding"/>
    <property type="evidence" value="ECO:0007669"/>
    <property type="project" value="InterPro"/>
</dbReference>
<reference evidence="6 7" key="1">
    <citation type="journal article" date="2015" name="Genome Announc.">
        <title>Draft Genome Sequence and Gene Annotation of the Entomopathogenic Fungus Verticillium hemipterigenum.</title>
        <authorList>
            <person name="Horn F."/>
            <person name="Habel A."/>
            <person name="Scharf D.H."/>
            <person name="Dworschak J."/>
            <person name="Brakhage A.A."/>
            <person name="Guthke R."/>
            <person name="Hertweck C."/>
            <person name="Linde J."/>
        </authorList>
    </citation>
    <scope>NUCLEOTIDE SEQUENCE [LARGE SCALE GENOMIC DNA]</scope>
</reference>
<evidence type="ECO:0000259" key="3">
    <source>
        <dbReference type="PROSITE" id="PS51085"/>
    </source>
</evidence>
<keyword evidence="2" id="KW-0411">Iron-sulfur</keyword>
<dbReference type="Gene3D" id="2.40.33.20">
    <property type="entry name" value="PK beta-barrel domain-like"/>
    <property type="match status" value="1"/>
</dbReference>
<feature type="domain" description="2Fe-2S ferredoxin-type" evidence="3">
    <location>
        <begin position="466"/>
        <end position="549"/>
    </location>
</feature>
<evidence type="ECO:0000256" key="1">
    <source>
        <dbReference type="ARBA" id="ARBA00022714"/>
    </source>
</evidence>
<dbReference type="Gene3D" id="3.40.50.80">
    <property type="entry name" value="Nucleotide-binding domain of ferredoxin-NADP reductase (FNR) module"/>
    <property type="match status" value="1"/>
</dbReference>
<feature type="domain" description="MOSC" evidence="4">
    <location>
        <begin position="40"/>
        <end position="177"/>
    </location>
</feature>
<dbReference type="PANTHER" id="PTHR30212">
    <property type="entry name" value="PROTEIN YIIM"/>
    <property type="match status" value="1"/>
</dbReference>
<dbReference type="InterPro" id="IPR011037">
    <property type="entry name" value="Pyrv_Knase-like_insert_dom_sf"/>
</dbReference>
<evidence type="ECO:0000259" key="5">
    <source>
        <dbReference type="PROSITE" id="PS51384"/>
    </source>
</evidence>
<dbReference type="PANTHER" id="PTHR30212:SF2">
    <property type="entry name" value="PROTEIN YIIM"/>
    <property type="match status" value="1"/>
</dbReference>
<accession>A0A0A1TNM4</accession>
<evidence type="ECO:0000259" key="4">
    <source>
        <dbReference type="PROSITE" id="PS51340"/>
    </source>
</evidence>
<protein>
    <recommendedName>
        <fullName evidence="8">MOSC domain-containing protein</fullName>
    </recommendedName>
</protein>
<dbReference type="InterPro" id="IPR039261">
    <property type="entry name" value="FNR_nucleotide-bd"/>
</dbReference>
<dbReference type="STRING" id="1531966.A0A0A1TNM4"/>
<evidence type="ECO:0000313" key="6">
    <source>
        <dbReference type="EMBL" id="CEJ93060.1"/>
    </source>
</evidence>
<dbReference type="PROSITE" id="PS51085">
    <property type="entry name" value="2FE2S_FER_2"/>
    <property type="match status" value="1"/>
</dbReference>
<evidence type="ECO:0000313" key="7">
    <source>
        <dbReference type="Proteomes" id="UP000039046"/>
    </source>
</evidence>
<dbReference type="InterPro" id="IPR017927">
    <property type="entry name" value="FAD-bd_FR_type"/>
</dbReference>
<keyword evidence="1" id="KW-0479">Metal-binding</keyword>
<dbReference type="Gene3D" id="2.40.30.10">
    <property type="entry name" value="Translation factors"/>
    <property type="match status" value="1"/>
</dbReference>
<dbReference type="InterPro" id="IPR005163">
    <property type="entry name" value="Tri_helical_YiiM-like"/>
</dbReference>
<keyword evidence="1" id="KW-0001">2Fe-2S</keyword>
<keyword evidence="7" id="KW-1185">Reference proteome</keyword>
<proteinExistence type="predicted"/>
<dbReference type="GO" id="GO:0051537">
    <property type="term" value="F:2 iron, 2 sulfur cluster binding"/>
    <property type="evidence" value="ECO:0007669"/>
    <property type="project" value="UniProtKB-KW"/>
</dbReference>
<dbReference type="CDD" id="cd06185">
    <property type="entry name" value="PDR_like"/>
    <property type="match status" value="1"/>
</dbReference>
<dbReference type="AlphaFoldDB" id="A0A0A1TNM4"/>
<keyword evidence="1" id="KW-0408">Iron</keyword>
<dbReference type="InterPro" id="IPR005302">
    <property type="entry name" value="MoCF_Sase_C"/>
</dbReference>
<name>A0A0A1TNM4_9HYPO</name>
<dbReference type="SUPFAM" id="SSF52343">
    <property type="entry name" value="Ferredoxin reductase-like, C-terminal NADP-linked domain"/>
    <property type="match status" value="1"/>
</dbReference>
<dbReference type="HOGENOM" id="CLU_003827_17_2_1"/>
<dbReference type="Pfam" id="PF03475">
    <property type="entry name" value="YiiM_3-alpha"/>
    <property type="match status" value="1"/>
</dbReference>
<dbReference type="Pfam" id="PF03473">
    <property type="entry name" value="MOSC"/>
    <property type="match status" value="1"/>
</dbReference>
<organism evidence="6 7">
    <name type="scientific">[Torrubiella] hemipterigena</name>
    <dbReference type="NCBI Taxonomy" id="1531966"/>
    <lineage>
        <taxon>Eukaryota</taxon>
        <taxon>Fungi</taxon>
        <taxon>Dikarya</taxon>
        <taxon>Ascomycota</taxon>
        <taxon>Pezizomycotina</taxon>
        <taxon>Sordariomycetes</taxon>
        <taxon>Hypocreomycetidae</taxon>
        <taxon>Hypocreales</taxon>
        <taxon>Clavicipitaceae</taxon>
        <taxon>Clavicipitaceae incertae sedis</taxon>
        <taxon>'Torrubiella' clade</taxon>
    </lineage>
</organism>
<dbReference type="EMBL" id="CDHN01000005">
    <property type="protein sequence ID" value="CEJ93060.1"/>
    <property type="molecule type" value="Genomic_DNA"/>
</dbReference>